<evidence type="ECO:0000256" key="1">
    <source>
        <dbReference type="ARBA" id="ARBA00038090"/>
    </source>
</evidence>
<comment type="caution">
    <text evidence="3">The sequence shown here is derived from an EMBL/GenBank/DDBJ whole genome shotgun (WGS) entry which is preliminary data.</text>
</comment>
<evidence type="ECO:0000313" key="3">
    <source>
        <dbReference type="EMBL" id="KAF6104607.1"/>
    </source>
</evidence>
<sequence length="141" mass="15376">MAGSEDPFDAIVMADDRFRGEGYQEGYEEGSSLGIIEGKRHGTLYGAKVGSEVGCYQGFALAWRCLLHSHAAVEKDRFTEKLGRKLRESPSTVCPVISITHWQGARVRTERADADGSLDPSPQLTGGSLSASDTLWVWTKV</sequence>
<reference evidence="3 4" key="1">
    <citation type="journal article" date="2020" name="Nature">
        <title>Six reference-quality genomes reveal evolution of bat adaptations.</title>
        <authorList>
            <person name="Jebb D."/>
            <person name="Huang Z."/>
            <person name="Pippel M."/>
            <person name="Hughes G.M."/>
            <person name="Lavrichenko K."/>
            <person name="Devanna P."/>
            <person name="Winkler S."/>
            <person name="Jermiin L.S."/>
            <person name="Skirmuntt E.C."/>
            <person name="Katzourakis A."/>
            <person name="Burkitt-Gray L."/>
            <person name="Ray D.A."/>
            <person name="Sullivan K.A.M."/>
            <person name="Roscito J.G."/>
            <person name="Kirilenko B.M."/>
            <person name="Davalos L.M."/>
            <person name="Corthals A.P."/>
            <person name="Power M.L."/>
            <person name="Jones G."/>
            <person name="Ransome R.D."/>
            <person name="Dechmann D.K.N."/>
            <person name="Locatelli A.G."/>
            <person name="Puechmaille S.J."/>
            <person name="Fedrigo O."/>
            <person name="Jarvis E.D."/>
            <person name="Hiller M."/>
            <person name="Vernes S.C."/>
            <person name="Myers E.W."/>
            <person name="Teeling E.C."/>
        </authorList>
    </citation>
    <scope>NUCLEOTIDE SEQUENCE [LARGE SCALE GENOMIC DNA]</scope>
    <source>
        <strain evidence="3">Bat1K_MPI-CBG_1</strain>
    </source>
</reference>
<dbReference type="AlphaFoldDB" id="A0A833ZX19"/>
<protein>
    <submittedName>
        <fullName evidence="3">LTO1 maturation factor of ABCE1</fullName>
    </submittedName>
</protein>
<feature type="domain" description="Essential protein Yae1 N-terminal" evidence="2">
    <location>
        <begin position="22"/>
        <end position="60"/>
    </location>
</feature>
<name>A0A833ZX19_9CHIR</name>
<dbReference type="PANTHER" id="PTHR28532">
    <property type="entry name" value="GEO13458P1"/>
    <property type="match status" value="1"/>
</dbReference>
<dbReference type="PANTHER" id="PTHR28532:SF1">
    <property type="entry name" value="ORAL CANCER OVEREXPRESSED 1"/>
    <property type="match status" value="1"/>
</dbReference>
<evidence type="ECO:0000313" key="4">
    <source>
        <dbReference type="Proteomes" id="UP000664940"/>
    </source>
</evidence>
<dbReference type="EMBL" id="JABVXQ010000006">
    <property type="protein sequence ID" value="KAF6104607.1"/>
    <property type="molecule type" value="Genomic_DNA"/>
</dbReference>
<dbReference type="Pfam" id="PF09811">
    <property type="entry name" value="Yae1_N"/>
    <property type="match status" value="1"/>
</dbReference>
<organism evidence="3 4">
    <name type="scientific">Phyllostomus discolor</name>
    <name type="common">pale spear-nosed bat</name>
    <dbReference type="NCBI Taxonomy" id="89673"/>
    <lineage>
        <taxon>Eukaryota</taxon>
        <taxon>Metazoa</taxon>
        <taxon>Chordata</taxon>
        <taxon>Craniata</taxon>
        <taxon>Vertebrata</taxon>
        <taxon>Euteleostomi</taxon>
        <taxon>Mammalia</taxon>
        <taxon>Eutheria</taxon>
        <taxon>Laurasiatheria</taxon>
        <taxon>Chiroptera</taxon>
        <taxon>Yangochiroptera</taxon>
        <taxon>Phyllostomidae</taxon>
        <taxon>Phyllostominae</taxon>
        <taxon>Phyllostomus</taxon>
    </lineage>
</organism>
<comment type="similarity">
    <text evidence="1">Belongs to the LTO1 family.</text>
</comment>
<gene>
    <name evidence="3" type="ORF">HJG60_012484</name>
</gene>
<proteinExistence type="inferred from homology"/>
<dbReference type="Proteomes" id="UP000664940">
    <property type="component" value="Unassembled WGS sequence"/>
</dbReference>
<dbReference type="InterPro" id="IPR052436">
    <property type="entry name" value="LTO1_adapter"/>
</dbReference>
<evidence type="ECO:0000259" key="2">
    <source>
        <dbReference type="Pfam" id="PF09811"/>
    </source>
</evidence>
<accession>A0A833ZX19</accession>
<dbReference type="InterPro" id="IPR019191">
    <property type="entry name" value="Essential_protein_Yae1_N"/>
</dbReference>